<reference evidence="7 8" key="1">
    <citation type="submission" date="2019-02" db="EMBL/GenBank/DDBJ databases">
        <title>Deep-cultivation of Planctomycetes and their phenomic and genomic characterization uncovers novel biology.</title>
        <authorList>
            <person name="Wiegand S."/>
            <person name="Jogler M."/>
            <person name="Boedeker C."/>
            <person name="Pinto D."/>
            <person name="Vollmers J."/>
            <person name="Rivas-Marin E."/>
            <person name="Kohn T."/>
            <person name="Peeters S.H."/>
            <person name="Heuer A."/>
            <person name="Rast P."/>
            <person name="Oberbeckmann S."/>
            <person name="Bunk B."/>
            <person name="Jeske O."/>
            <person name="Meyerdierks A."/>
            <person name="Storesund J.E."/>
            <person name="Kallscheuer N."/>
            <person name="Luecker S."/>
            <person name="Lage O.M."/>
            <person name="Pohl T."/>
            <person name="Merkel B.J."/>
            <person name="Hornburger P."/>
            <person name="Mueller R.-W."/>
            <person name="Bruemmer F."/>
            <person name="Labrenz M."/>
            <person name="Spormann A.M."/>
            <person name="Op Den Camp H."/>
            <person name="Overmann J."/>
            <person name="Amann R."/>
            <person name="Jetten M.S.M."/>
            <person name="Mascher T."/>
            <person name="Medema M.H."/>
            <person name="Devos D.P."/>
            <person name="Kaster A.-K."/>
            <person name="Ovreas L."/>
            <person name="Rohde M."/>
            <person name="Galperin M.Y."/>
            <person name="Jogler C."/>
        </authorList>
    </citation>
    <scope>NUCLEOTIDE SEQUENCE [LARGE SCALE GENOMIC DNA]</scope>
    <source>
        <strain evidence="7 8">V7</strain>
    </source>
</reference>
<keyword evidence="2" id="KW-0805">Transcription regulation</keyword>
<dbReference type="CDD" id="cd05466">
    <property type="entry name" value="PBP2_LTTR_substrate"/>
    <property type="match status" value="1"/>
</dbReference>
<dbReference type="Gene3D" id="1.10.10.10">
    <property type="entry name" value="Winged helix-like DNA-binding domain superfamily/Winged helix DNA-binding domain"/>
    <property type="match status" value="1"/>
</dbReference>
<evidence type="ECO:0000313" key="8">
    <source>
        <dbReference type="Proteomes" id="UP000316476"/>
    </source>
</evidence>
<dbReference type="AlphaFoldDB" id="A0A5C6FTC9"/>
<gene>
    <name evidence="7" type="primary">cynR_1</name>
    <name evidence="7" type="ORF">V7x_11240</name>
</gene>
<dbReference type="GO" id="GO:0003677">
    <property type="term" value="F:DNA binding"/>
    <property type="evidence" value="ECO:0007669"/>
    <property type="project" value="UniProtKB-KW"/>
</dbReference>
<dbReference type="PRINTS" id="PR00039">
    <property type="entry name" value="HTHLYSR"/>
</dbReference>
<name>A0A5C6FTC9_9PLAN</name>
<dbReference type="PANTHER" id="PTHR30419">
    <property type="entry name" value="HTH-TYPE TRANSCRIPTIONAL REGULATOR YBHD"/>
    <property type="match status" value="1"/>
</dbReference>
<dbReference type="FunFam" id="1.10.10.10:FF:000001">
    <property type="entry name" value="LysR family transcriptional regulator"/>
    <property type="match status" value="1"/>
</dbReference>
<dbReference type="GO" id="GO:0003700">
    <property type="term" value="F:DNA-binding transcription factor activity"/>
    <property type="evidence" value="ECO:0007669"/>
    <property type="project" value="InterPro"/>
</dbReference>
<evidence type="ECO:0000313" key="7">
    <source>
        <dbReference type="EMBL" id="TWU65576.1"/>
    </source>
</evidence>
<dbReference type="RefSeq" id="WP_197136156.1">
    <property type="nucleotide sequence ID" value="NZ_SJPZ01000001.1"/>
</dbReference>
<dbReference type="InterPro" id="IPR050950">
    <property type="entry name" value="HTH-type_LysR_regulators"/>
</dbReference>
<evidence type="ECO:0000256" key="3">
    <source>
        <dbReference type="ARBA" id="ARBA00023125"/>
    </source>
</evidence>
<protein>
    <submittedName>
        <fullName evidence="7">HTH-type transcriptional regulator CynR</fullName>
    </submittedName>
</protein>
<feature type="domain" description="HTH lysR-type" evidence="6">
    <location>
        <begin position="1"/>
        <end position="58"/>
    </location>
</feature>
<dbReference type="PROSITE" id="PS50931">
    <property type="entry name" value="HTH_LYSR"/>
    <property type="match status" value="1"/>
</dbReference>
<keyword evidence="4" id="KW-0804">Transcription</keyword>
<sequence length="332" mass="36692">MQLRSLEIFCAVAEHRSFSRAASAFELTQSAVSQSIQQLEESVGAKLIDRGTRPLSLTDAGELYFRGLRRFLRDYQSLEREVRHRGQRLAGEVRVGTIYSVGLSYLPDATAEFSRLHSDVRVQLEFGHSHSVVEIVERGDADFGLVSFPRNTKTIVHVGWQSEPMRLVCSPRHPLANSDSVGRDQLQGLSMVGFCRSLLLRQEIDKLLAKMGVTVNFDIEFDNADSMVRAIEANGGIAFLPQSVVRRETATGTLRVLACPDFQMNRPLGFIFRRSAKLTPAAIEFASLLLGRPLPIDRRGRLDPSPRGGSSPRLNGGNESADEHTATTSVVA</sequence>
<dbReference type="InterPro" id="IPR005119">
    <property type="entry name" value="LysR_subst-bd"/>
</dbReference>
<dbReference type="SUPFAM" id="SSF53850">
    <property type="entry name" value="Periplasmic binding protein-like II"/>
    <property type="match status" value="1"/>
</dbReference>
<keyword evidence="3" id="KW-0238">DNA-binding</keyword>
<evidence type="ECO:0000256" key="4">
    <source>
        <dbReference type="ARBA" id="ARBA00023163"/>
    </source>
</evidence>
<comment type="caution">
    <text evidence="7">The sequence shown here is derived from an EMBL/GenBank/DDBJ whole genome shotgun (WGS) entry which is preliminary data.</text>
</comment>
<dbReference type="Proteomes" id="UP000316476">
    <property type="component" value="Unassembled WGS sequence"/>
</dbReference>
<dbReference type="SUPFAM" id="SSF46785">
    <property type="entry name" value="Winged helix' DNA-binding domain"/>
    <property type="match status" value="1"/>
</dbReference>
<dbReference type="Pfam" id="PF00126">
    <property type="entry name" value="HTH_1"/>
    <property type="match status" value="1"/>
</dbReference>
<dbReference type="InterPro" id="IPR036390">
    <property type="entry name" value="WH_DNA-bd_sf"/>
</dbReference>
<dbReference type="InterPro" id="IPR036388">
    <property type="entry name" value="WH-like_DNA-bd_sf"/>
</dbReference>
<dbReference type="Gene3D" id="3.40.190.290">
    <property type="match status" value="1"/>
</dbReference>
<evidence type="ECO:0000259" key="6">
    <source>
        <dbReference type="PROSITE" id="PS50931"/>
    </source>
</evidence>
<evidence type="ECO:0000256" key="1">
    <source>
        <dbReference type="ARBA" id="ARBA00009437"/>
    </source>
</evidence>
<organism evidence="7 8">
    <name type="scientific">Crateriforma conspicua</name>
    <dbReference type="NCBI Taxonomy" id="2527996"/>
    <lineage>
        <taxon>Bacteria</taxon>
        <taxon>Pseudomonadati</taxon>
        <taxon>Planctomycetota</taxon>
        <taxon>Planctomycetia</taxon>
        <taxon>Planctomycetales</taxon>
        <taxon>Planctomycetaceae</taxon>
        <taxon>Crateriforma</taxon>
    </lineage>
</organism>
<dbReference type="InterPro" id="IPR000847">
    <property type="entry name" value="LysR_HTH_N"/>
</dbReference>
<dbReference type="GO" id="GO:0005829">
    <property type="term" value="C:cytosol"/>
    <property type="evidence" value="ECO:0007669"/>
    <property type="project" value="TreeGrafter"/>
</dbReference>
<feature type="region of interest" description="Disordered" evidence="5">
    <location>
        <begin position="299"/>
        <end position="332"/>
    </location>
</feature>
<evidence type="ECO:0000256" key="2">
    <source>
        <dbReference type="ARBA" id="ARBA00023015"/>
    </source>
</evidence>
<dbReference type="EMBL" id="SJPZ01000001">
    <property type="protein sequence ID" value="TWU65576.1"/>
    <property type="molecule type" value="Genomic_DNA"/>
</dbReference>
<proteinExistence type="inferred from homology"/>
<accession>A0A5C6FTC9</accession>
<evidence type="ECO:0000256" key="5">
    <source>
        <dbReference type="SAM" id="MobiDB-lite"/>
    </source>
</evidence>
<dbReference type="PANTHER" id="PTHR30419:SF8">
    <property type="entry name" value="NITROGEN ASSIMILATION TRANSCRIPTIONAL ACTIVATOR-RELATED"/>
    <property type="match status" value="1"/>
</dbReference>
<dbReference type="Pfam" id="PF03466">
    <property type="entry name" value="LysR_substrate"/>
    <property type="match status" value="1"/>
</dbReference>
<comment type="similarity">
    <text evidence="1">Belongs to the LysR transcriptional regulatory family.</text>
</comment>